<evidence type="ECO:0000256" key="3">
    <source>
        <dbReference type="ARBA" id="ARBA00022833"/>
    </source>
</evidence>
<dbReference type="GO" id="GO:0003729">
    <property type="term" value="F:mRNA binding"/>
    <property type="evidence" value="ECO:0007669"/>
    <property type="project" value="TreeGrafter"/>
</dbReference>
<comment type="caution">
    <text evidence="7">The sequence shown here is derived from an EMBL/GenBank/DDBJ whole genome shotgun (WGS) entry which is preliminary data.</text>
</comment>
<dbReference type="OrthoDB" id="448399at2759"/>
<feature type="compositionally biased region" description="Polar residues" evidence="5">
    <location>
        <begin position="1"/>
        <end position="10"/>
    </location>
</feature>
<protein>
    <recommendedName>
        <fullName evidence="6">RanBP2-type domain-containing protein</fullName>
    </recommendedName>
</protein>
<sequence length="875" mass="96801">SKKPAPTSQNPREEIRKLDEEIRRLEKERRSVGKPQKGMSDVGGKSLYDGKKGNAGRGIDASSKAKSDTPSPIGRSAKFAASAGSSRSAKMYMETSDEDQLCKDETSSLTSSVLKKPEAEPTEVLEPIQAQKEEPINEPAIVDDVDSEGGPRIKHPWKEWNDFYDVLYQNNYFKDVPPEKSSMEGEGYLKFQSSTHMKRAILDFGRERDDIIRFMTKKHIKTVVAVGCPSTDRKVVNACKRLRVLCEIPEDEVCQQCKLKTFCTRAFAAPSPDLMAETADLLRVLYSFALNASPIAESQVSYPISVVKSACHLVNEIVQLSAYPKDPGLPALKSRLPVKLPVSEKHDMDPNHRPGDWNCPDCNFLNFSKNRQCRECGTYKESGKALEPGDWECPECTFVNFRKNRECRECSTPRPMDAAGSQPLMPGEWKCPECQFVNFRRNTECRKCSTSRPKSIRSYDDEDLEPGDWLCPECNFKNFRRNKNCKECGTSSPDQSKRDDRWGLKKSSGGGWGSSRSLPPGSAESGASSGRTKYQEWKPDLSSKIPDDSDEDLEENADIVFGRGDDDEGSSRVSRTFEKKSRTKGGVSQRKDIDDELPEGLPSDLDLSDLDDLPKSSSKKLGGKKNKGAVDDEDDDEDDDNDMEDELSEDERSMSKAASKQPRSFSGRWDDSDDDEEDEFSNDDDNLSALRAVVKHKPEKSRVVSRNRNDSDEEGGFPDDDDHDEEDDFEGRKRRFGSARGGGRFGSSQEGGRFGREEGHRGGRFGSSRGGRFGSSRGGGLGRHSSNFSDFSDDDKGFRGGRGGSFRGRGRGRGSSNFSDFSDNDRDFRGGRGGRGRGGSSTRGNDRGRGGRGSSGGGGGFRGRGGRGSRGRGRS</sequence>
<evidence type="ECO:0000313" key="8">
    <source>
        <dbReference type="Proteomes" id="UP000886520"/>
    </source>
</evidence>
<feature type="compositionally biased region" description="Gly residues" evidence="5">
    <location>
        <begin position="831"/>
        <end position="841"/>
    </location>
</feature>
<dbReference type="Gene3D" id="4.10.1060.10">
    <property type="entry name" value="Zinc finger, RanBP2-type"/>
    <property type="match status" value="4"/>
</dbReference>
<dbReference type="PROSITE" id="PS50199">
    <property type="entry name" value="ZF_RANBP2_2"/>
    <property type="match status" value="4"/>
</dbReference>
<feature type="domain" description="RanBP2-type" evidence="6">
    <location>
        <begin position="465"/>
        <end position="494"/>
    </location>
</feature>
<dbReference type="PANTHER" id="PTHR23111:SF40">
    <property type="entry name" value="RNA-BINDING PROTEIN INVOLVED IN HETEROCHROMATIN ASSEMBLY-RELATED"/>
    <property type="match status" value="1"/>
</dbReference>
<keyword evidence="3" id="KW-0862">Zinc</keyword>
<feature type="compositionally biased region" description="Acidic residues" evidence="5">
    <location>
        <begin position="548"/>
        <end position="557"/>
    </location>
</feature>
<keyword evidence="1" id="KW-0479">Metal-binding</keyword>
<feature type="compositionally biased region" description="Gly residues" evidence="5">
    <location>
        <begin position="764"/>
        <end position="782"/>
    </location>
</feature>
<evidence type="ECO:0000256" key="2">
    <source>
        <dbReference type="ARBA" id="ARBA00022771"/>
    </source>
</evidence>
<feature type="compositionally biased region" description="Low complexity" evidence="5">
    <location>
        <begin position="514"/>
        <end position="530"/>
    </location>
</feature>
<organism evidence="7 8">
    <name type="scientific">Adiantum capillus-veneris</name>
    <name type="common">Maidenhair fern</name>
    <dbReference type="NCBI Taxonomy" id="13818"/>
    <lineage>
        <taxon>Eukaryota</taxon>
        <taxon>Viridiplantae</taxon>
        <taxon>Streptophyta</taxon>
        <taxon>Embryophyta</taxon>
        <taxon>Tracheophyta</taxon>
        <taxon>Polypodiopsida</taxon>
        <taxon>Polypodiidae</taxon>
        <taxon>Polypodiales</taxon>
        <taxon>Pteridineae</taxon>
        <taxon>Pteridaceae</taxon>
        <taxon>Vittarioideae</taxon>
        <taxon>Adiantum</taxon>
    </lineage>
</organism>
<dbReference type="EMBL" id="JABFUD020000011">
    <property type="protein sequence ID" value="KAI5073044.1"/>
    <property type="molecule type" value="Genomic_DNA"/>
</dbReference>
<keyword evidence="2 4" id="KW-0863">Zinc-finger</keyword>
<keyword evidence="8" id="KW-1185">Reference proteome</keyword>
<feature type="domain" description="RanBP2-type" evidence="6">
    <location>
        <begin position="387"/>
        <end position="416"/>
    </location>
</feature>
<dbReference type="PANTHER" id="PTHR23111">
    <property type="entry name" value="ZINC FINGER PROTEIN"/>
    <property type="match status" value="1"/>
</dbReference>
<feature type="compositionally biased region" description="Basic and acidic residues" evidence="5">
    <location>
        <begin position="533"/>
        <end position="547"/>
    </location>
</feature>
<dbReference type="InterPro" id="IPR001876">
    <property type="entry name" value="Znf_RanBP2"/>
</dbReference>
<evidence type="ECO:0000313" key="7">
    <source>
        <dbReference type="EMBL" id="KAI5073044.1"/>
    </source>
</evidence>
<dbReference type="Pfam" id="PF00641">
    <property type="entry name" value="Zn_ribbon_RanBP"/>
    <property type="match status" value="4"/>
</dbReference>
<name>A0A9D4ZF21_ADICA</name>
<feature type="compositionally biased region" description="Gly residues" evidence="5">
    <location>
        <begin position="851"/>
        <end position="863"/>
    </location>
</feature>
<evidence type="ECO:0000256" key="5">
    <source>
        <dbReference type="SAM" id="MobiDB-lite"/>
    </source>
</evidence>
<feature type="compositionally biased region" description="Basic residues" evidence="5">
    <location>
        <begin position="617"/>
        <end position="627"/>
    </location>
</feature>
<feature type="region of interest" description="Disordered" evidence="5">
    <location>
        <begin position="487"/>
        <end position="875"/>
    </location>
</feature>
<feature type="domain" description="RanBP2-type" evidence="6">
    <location>
        <begin position="425"/>
        <end position="454"/>
    </location>
</feature>
<dbReference type="SMART" id="SM00547">
    <property type="entry name" value="ZnF_RBZ"/>
    <property type="match status" value="4"/>
</dbReference>
<feature type="compositionally biased region" description="Basic residues" evidence="5">
    <location>
        <begin position="693"/>
        <end position="705"/>
    </location>
</feature>
<feature type="domain" description="RanBP2-type" evidence="6">
    <location>
        <begin position="353"/>
        <end position="382"/>
    </location>
</feature>
<feature type="compositionally biased region" description="Acidic residues" evidence="5">
    <location>
        <begin position="671"/>
        <end position="686"/>
    </location>
</feature>
<dbReference type="Proteomes" id="UP000886520">
    <property type="component" value="Chromosome 11"/>
</dbReference>
<feature type="compositionally biased region" description="Basic residues" evidence="5">
    <location>
        <begin position="864"/>
        <end position="875"/>
    </location>
</feature>
<dbReference type="GO" id="GO:0005737">
    <property type="term" value="C:cytoplasm"/>
    <property type="evidence" value="ECO:0007669"/>
    <property type="project" value="TreeGrafter"/>
</dbReference>
<feature type="compositionally biased region" description="Acidic residues" evidence="5">
    <location>
        <begin position="711"/>
        <end position="729"/>
    </location>
</feature>
<feature type="compositionally biased region" description="Basic and acidic residues" evidence="5">
    <location>
        <begin position="11"/>
        <end position="31"/>
    </location>
</feature>
<evidence type="ECO:0000256" key="1">
    <source>
        <dbReference type="ARBA" id="ARBA00022723"/>
    </source>
</evidence>
<proteinExistence type="predicted"/>
<evidence type="ECO:0000256" key="4">
    <source>
        <dbReference type="PROSITE-ProRule" id="PRU00322"/>
    </source>
</evidence>
<accession>A0A9D4ZF21</accession>
<dbReference type="SUPFAM" id="SSF90209">
    <property type="entry name" value="Ran binding protein zinc finger-like"/>
    <property type="match status" value="3"/>
</dbReference>
<dbReference type="PROSITE" id="PS01358">
    <property type="entry name" value="ZF_RANBP2_1"/>
    <property type="match status" value="4"/>
</dbReference>
<reference evidence="7" key="1">
    <citation type="submission" date="2021-01" db="EMBL/GenBank/DDBJ databases">
        <title>Adiantum capillus-veneris genome.</title>
        <authorList>
            <person name="Fang Y."/>
            <person name="Liao Q."/>
        </authorList>
    </citation>
    <scope>NUCLEOTIDE SEQUENCE</scope>
    <source>
        <strain evidence="7">H3</strain>
        <tissue evidence="7">Leaf</tissue>
    </source>
</reference>
<gene>
    <name evidence="7" type="ORF">GOP47_0011057</name>
</gene>
<dbReference type="GO" id="GO:0008270">
    <property type="term" value="F:zinc ion binding"/>
    <property type="evidence" value="ECO:0007669"/>
    <property type="project" value="UniProtKB-KW"/>
</dbReference>
<evidence type="ECO:0000259" key="6">
    <source>
        <dbReference type="PROSITE" id="PS50199"/>
    </source>
</evidence>
<feature type="region of interest" description="Disordered" evidence="5">
    <location>
        <begin position="1"/>
        <end position="103"/>
    </location>
</feature>
<feature type="non-terminal residue" evidence="7">
    <location>
        <position position="1"/>
    </location>
</feature>
<dbReference type="InterPro" id="IPR036443">
    <property type="entry name" value="Znf_RanBP2_sf"/>
</dbReference>
<feature type="compositionally biased region" description="Acidic residues" evidence="5">
    <location>
        <begin position="631"/>
        <end position="649"/>
    </location>
</feature>
<dbReference type="AlphaFoldDB" id="A0A9D4ZF21"/>